<dbReference type="STRING" id="1304275.C41B8_07985"/>
<dbReference type="Pfam" id="PF00702">
    <property type="entry name" value="Hydrolase"/>
    <property type="match status" value="1"/>
</dbReference>
<dbReference type="Gene3D" id="3.40.50.1000">
    <property type="entry name" value="HAD superfamily/HAD-like"/>
    <property type="match status" value="1"/>
</dbReference>
<keyword evidence="5" id="KW-1185">Reference proteome</keyword>
<accession>A0A084IM07</accession>
<evidence type="ECO:0000313" key="4">
    <source>
        <dbReference type="EMBL" id="KEZ77741.1"/>
    </source>
</evidence>
<name>A0A084IM07_SALHC</name>
<reference evidence="4 5" key="1">
    <citation type="submission" date="2013-03" db="EMBL/GenBank/DDBJ databases">
        <title>Salinisphaera hydrothermalis C41B8 Genome Sequencing.</title>
        <authorList>
            <person name="Li C."/>
            <person name="Lai Q."/>
            <person name="Shao Z."/>
        </authorList>
    </citation>
    <scope>NUCLEOTIDE SEQUENCE [LARGE SCALE GENOMIC DNA]</scope>
    <source>
        <strain evidence="4 5">C41B8</strain>
    </source>
</reference>
<dbReference type="NCBIfam" id="TIGR01691">
    <property type="entry name" value="enolase-ppase"/>
    <property type="match status" value="1"/>
</dbReference>
<dbReference type="InterPro" id="IPR036412">
    <property type="entry name" value="HAD-like_sf"/>
</dbReference>
<dbReference type="InterPro" id="IPR023214">
    <property type="entry name" value="HAD_sf"/>
</dbReference>
<dbReference type="GO" id="GO:0000287">
    <property type="term" value="F:magnesium ion binding"/>
    <property type="evidence" value="ECO:0007669"/>
    <property type="project" value="InterPro"/>
</dbReference>
<dbReference type="AlphaFoldDB" id="A0A084IM07"/>
<dbReference type="PRINTS" id="PR00413">
    <property type="entry name" value="HADHALOGNASE"/>
</dbReference>
<evidence type="ECO:0000313" key="5">
    <source>
        <dbReference type="Proteomes" id="UP000028302"/>
    </source>
</evidence>
<dbReference type="InterPro" id="IPR006439">
    <property type="entry name" value="HAD-SF_hydro_IA"/>
</dbReference>
<dbReference type="NCBIfam" id="TIGR01509">
    <property type="entry name" value="HAD-SF-IA-v3"/>
    <property type="match status" value="1"/>
</dbReference>
<gene>
    <name evidence="4" type="ORF">C41B8_07985</name>
</gene>
<evidence type="ECO:0000256" key="1">
    <source>
        <dbReference type="ARBA" id="ARBA00022605"/>
    </source>
</evidence>
<comment type="caution">
    <text evidence="4">The sequence shown here is derived from an EMBL/GenBank/DDBJ whole genome shotgun (WGS) entry which is preliminary data.</text>
</comment>
<organism evidence="4 5">
    <name type="scientific">Salinisphaera hydrothermalis (strain C41B8)</name>
    <dbReference type="NCBI Taxonomy" id="1304275"/>
    <lineage>
        <taxon>Bacteria</taxon>
        <taxon>Pseudomonadati</taxon>
        <taxon>Pseudomonadota</taxon>
        <taxon>Gammaproteobacteria</taxon>
        <taxon>Salinisphaerales</taxon>
        <taxon>Salinisphaeraceae</taxon>
        <taxon>Salinisphaera</taxon>
    </lineage>
</organism>
<keyword evidence="1" id="KW-0028">Amino-acid biosynthesis</keyword>
<dbReference type="GO" id="GO:0019509">
    <property type="term" value="P:L-methionine salvage from methylthioadenosine"/>
    <property type="evidence" value="ECO:0007669"/>
    <property type="project" value="InterPro"/>
</dbReference>
<protein>
    <submittedName>
        <fullName evidence="4">2,3-diketo-5-methylthio-1-phosphopentane phosphatase</fullName>
    </submittedName>
</protein>
<keyword evidence="3" id="KW-0486">Methionine biosynthesis</keyword>
<dbReference type="Proteomes" id="UP000028302">
    <property type="component" value="Unassembled WGS sequence"/>
</dbReference>
<evidence type="ECO:0000256" key="3">
    <source>
        <dbReference type="ARBA" id="ARBA00023167"/>
    </source>
</evidence>
<dbReference type="PANTHER" id="PTHR20371">
    <property type="entry name" value="ENOLASE-PHOSPHATASE E1"/>
    <property type="match status" value="1"/>
</dbReference>
<evidence type="ECO:0000256" key="2">
    <source>
        <dbReference type="ARBA" id="ARBA00022801"/>
    </source>
</evidence>
<dbReference type="RefSeq" id="WP_051883273.1">
    <property type="nucleotide sequence ID" value="NZ_APNK01000009.1"/>
</dbReference>
<proteinExistence type="predicted"/>
<keyword evidence="2" id="KW-0378">Hydrolase</keyword>
<dbReference type="SUPFAM" id="SSF56784">
    <property type="entry name" value="HAD-like"/>
    <property type="match status" value="1"/>
</dbReference>
<sequence>MRLEELSPEVVAIIVDIEGTVSDAGFTRDVLIPYAESHLGPWIERHAERPDVAEALEALAQAAGEPEVDVPRLIELAEFGLVERDSGPVAALCHLLWRDAYQAFELTGHVYDDAVAALQAWTDDHRALFTYSAAPSEAQRLLLAYSEFGDISGLFSGFFDRRIGAKKNADSYTAIAQALGENPGSLLFISDTRGELDAAKQAGLQTCWIARDEETQEKAASQDAHQNVASFSEIELL</sequence>
<dbReference type="EMBL" id="APNK01000009">
    <property type="protein sequence ID" value="KEZ77741.1"/>
    <property type="molecule type" value="Genomic_DNA"/>
</dbReference>
<dbReference type="InterPro" id="IPR023943">
    <property type="entry name" value="Enolase-ppase_E1"/>
</dbReference>
<dbReference type="PANTHER" id="PTHR20371:SF1">
    <property type="entry name" value="ENOLASE-PHOSPHATASE E1"/>
    <property type="match status" value="1"/>
</dbReference>
<dbReference type="Gene3D" id="1.10.720.60">
    <property type="match status" value="1"/>
</dbReference>
<dbReference type="OrthoDB" id="9797416at2"/>
<dbReference type="GO" id="GO:0043874">
    <property type="term" value="F:acireductone synthase activity"/>
    <property type="evidence" value="ECO:0007669"/>
    <property type="project" value="InterPro"/>
</dbReference>
<dbReference type="eggNOG" id="COG4229">
    <property type="taxonomic scope" value="Bacteria"/>
</dbReference>